<protein>
    <submittedName>
        <fullName evidence="1">Uncharacterized protein</fullName>
    </submittedName>
</protein>
<gene>
    <name evidence="1" type="ORF">AWM68_17345</name>
</gene>
<evidence type="ECO:0000313" key="1">
    <source>
        <dbReference type="EMBL" id="KZE67938.1"/>
    </source>
</evidence>
<sequence>MFNRLKKVQAATQESVVEVTLYLRSHKVTSRRKRKTDAKWLTEVPAFANDYFVTKVKVDITKYRCEKLPFGGFIVYIPPAEHLRLMNKSKFIRKAS</sequence>
<proteinExistence type="predicted"/>
<keyword evidence="2" id="KW-1185">Reference proteome</keyword>
<organism evidence="1 2">
    <name type="scientific">Fictibacillus phosphorivorans</name>
    <dbReference type="NCBI Taxonomy" id="1221500"/>
    <lineage>
        <taxon>Bacteria</taxon>
        <taxon>Bacillati</taxon>
        <taxon>Bacillota</taxon>
        <taxon>Bacilli</taxon>
        <taxon>Bacillales</taxon>
        <taxon>Fictibacillaceae</taxon>
        <taxon>Fictibacillus</taxon>
    </lineage>
</organism>
<dbReference type="EMBL" id="LRFC01000006">
    <property type="protein sequence ID" value="KZE67938.1"/>
    <property type="molecule type" value="Genomic_DNA"/>
</dbReference>
<dbReference type="AlphaFoldDB" id="A0A163S162"/>
<accession>A0A163S162</accession>
<name>A0A163S162_9BACL</name>
<evidence type="ECO:0000313" key="2">
    <source>
        <dbReference type="Proteomes" id="UP000076567"/>
    </source>
</evidence>
<dbReference type="Proteomes" id="UP000076567">
    <property type="component" value="Unassembled WGS sequence"/>
</dbReference>
<comment type="caution">
    <text evidence="1">The sequence shown here is derived from an EMBL/GenBank/DDBJ whole genome shotgun (WGS) entry which is preliminary data.</text>
</comment>
<dbReference type="RefSeq" id="WP_066238321.1">
    <property type="nucleotide sequence ID" value="NZ_LRFC01000006.1"/>
</dbReference>
<reference evidence="2" key="1">
    <citation type="submission" date="2016-01" db="EMBL/GenBank/DDBJ databases">
        <title>Draft genome of Chromobacterium sp. F49.</title>
        <authorList>
            <person name="Hong K.W."/>
        </authorList>
    </citation>
    <scope>NUCLEOTIDE SEQUENCE [LARGE SCALE GENOMIC DNA]</scope>
    <source>
        <strain evidence="2">P7IIIA</strain>
    </source>
</reference>